<protein>
    <submittedName>
        <fullName evidence="1">Uncharacterized protein</fullName>
    </submittedName>
</protein>
<accession>A0AAV4U6X1</accession>
<proteinExistence type="predicted"/>
<name>A0AAV4U6X1_9ARAC</name>
<reference evidence="1 2" key="1">
    <citation type="submission" date="2021-06" db="EMBL/GenBank/DDBJ databases">
        <title>Caerostris darwini draft genome.</title>
        <authorList>
            <person name="Kono N."/>
            <person name="Arakawa K."/>
        </authorList>
    </citation>
    <scope>NUCLEOTIDE SEQUENCE [LARGE SCALE GENOMIC DNA]</scope>
</reference>
<organism evidence="1 2">
    <name type="scientific">Caerostris darwini</name>
    <dbReference type="NCBI Taxonomy" id="1538125"/>
    <lineage>
        <taxon>Eukaryota</taxon>
        <taxon>Metazoa</taxon>
        <taxon>Ecdysozoa</taxon>
        <taxon>Arthropoda</taxon>
        <taxon>Chelicerata</taxon>
        <taxon>Arachnida</taxon>
        <taxon>Araneae</taxon>
        <taxon>Araneomorphae</taxon>
        <taxon>Entelegynae</taxon>
        <taxon>Araneoidea</taxon>
        <taxon>Araneidae</taxon>
        <taxon>Caerostris</taxon>
    </lineage>
</organism>
<dbReference type="EMBL" id="BPLQ01010781">
    <property type="protein sequence ID" value="GIY53461.1"/>
    <property type="molecule type" value="Genomic_DNA"/>
</dbReference>
<gene>
    <name evidence="1" type="ORF">CDAR_404991</name>
</gene>
<dbReference type="Proteomes" id="UP001054837">
    <property type="component" value="Unassembled WGS sequence"/>
</dbReference>
<evidence type="ECO:0000313" key="1">
    <source>
        <dbReference type="EMBL" id="GIY53461.1"/>
    </source>
</evidence>
<evidence type="ECO:0000313" key="2">
    <source>
        <dbReference type="Proteomes" id="UP001054837"/>
    </source>
</evidence>
<dbReference type="AlphaFoldDB" id="A0AAV4U6X1"/>
<comment type="caution">
    <text evidence="1">The sequence shown here is derived from an EMBL/GenBank/DDBJ whole genome shotgun (WGS) entry which is preliminary data.</text>
</comment>
<sequence>MKRKDPNQHLPNNVPIAKNQFGANDSWRINEHHERLMGKVSPGRTSGPLFTYCDHCDALICFVFMLRRTSCRTEVGQRQGSQWSKVQWCDL</sequence>
<keyword evidence="2" id="KW-1185">Reference proteome</keyword>